<gene>
    <name evidence="1" type="ORF">FSB_LOCUS53523</name>
</gene>
<dbReference type="AlphaFoldDB" id="A0A2N9INU1"/>
<protein>
    <submittedName>
        <fullName evidence="1">Uncharacterized protein</fullName>
    </submittedName>
</protein>
<evidence type="ECO:0000313" key="1">
    <source>
        <dbReference type="EMBL" id="SPD25641.1"/>
    </source>
</evidence>
<accession>A0A2N9INU1</accession>
<organism evidence="1">
    <name type="scientific">Fagus sylvatica</name>
    <name type="common">Beechnut</name>
    <dbReference type="NCBI Taxonomy" id="28930"/>
    <lineage>
        <taxon>Eukaryota</taxon>
        <taxon>Viridiplantae</taxon>
        <taxon>Streptophyta</taxon>
        <taxon>Embryophyta</taxon>
        <taxon>Tracheophyta</taxon>
        <taxon>Spermatophyta</taxon>
        <taxon>Magnoliopsida</taxon>
        <taxon>eudicotyledons</taxon>
        <taxon>Gunneridae</taxon>
        <taxon>Pentapetalae</taxon>
        <taxon>rosids</taxon>
        <taxon>fabids</taxon>
        <taxon>Fagales</taxon>
        <taxon>Fagaceae</taxon>
        <taxon>Fagus</taxon>
    </lineage>
</organism>
<sequence>MSNPINSGSVSVSVSGSVYGHRGIGLSNTIHSEVAPCLPLPSLPVFCGASDQDLKLFDELGGGSFRSLNRTEILAHSSRIADLLRQTDVSYL</sequence>
<dbReference type="EMBL" id="OIVN01006126">
    <property type="protein sequence ID" value="SPD25641.1"/>
    <property type="molecule type" value="Genomic_DNA"/>
</dbReference>
<proteinExistence type="predicted"/>
<name>A0A2N9INU1_FAGSY</name>
<reference evidence="1" key="1">
    <citation type="submission" date="2018-02" db="EMBL/GenBank/DDBJ databases">
        <authorList>
            <person name="Cohen D.B."/>
            <person name="Kent A.D."/>
        </authorList>
    </citation>
    <scope>NUCLEOTIDE SEQUENCE</scope>
</reference>